<dbReference type="Pfam" id="PF25025">
    <property type="entry name" value="EF-Ts_N"/>
    <property type="match status" value="1"/>
</dbReference>
<protein>
    <submittedName>
        <fullName evidence="1">UBA/TS-N domain protein</fullName>
    </submittedName>
</protein>
<dbReference type="OrthoDB" id="277235at2759"/>
<proteinExistence type="predicted"/>
<organism evidence="1 2">
    <name type="scientific">Dictyocaulus viviparus</name>
    <name type="common">Bovine lungworm</name>
    <dbReference type="NCBI Taxonomy" id="29172"/>
    <lineage>
        <taxon>Eukaryota</taxon>
        <taxon>Metazoa</taxon>
        <taxon>Ecdysozoa</taxon>
        <taxon>Nematoda</taxon>
        <taxon>Chromadorea</taxon>
        <taxon>Rhabditida</taxon>
        <taxon>Rhabditina</taxon>
        <taxon>Rhabditomorpha</taxon>
        <taxon>Strongyloidea</taxon>
        <taxon>Metastrongylidae</taxon>
        <taxon>Dictyocaulus</taxon>
    </lineage>
</organism>
<keyword evidence="2" id="KW-1185">Reference proteome</keyword>
<dbReference type="STRING" id="29172.A0A0D8XWT3"/>
<dbReference type="CDD" id="cd14275">
    <property type="entry name" value="UBA_EF-Ts"/>
    <property type="match status" value="1"/>
</dbReference>
<dbReference type="SUPFAM" id="SSF46934">
    <property type="entry name" value="UBA-like"/>
    <property type="match status" value="1"/>
</dbReference>
<dbReference type="Proteomes" id="UP000053766">
    <property type="component" value="Unassembled WGS sequence"/>
</dbReference>
<accession>A0A0D8XWT3</accession>
<reference evidence="2" key="2">
    <citation type="journal article" date="2016" name="Sci. Rep.">
        <title>Dictyocaulus viviparus genome, variome and transcriptome elucidate lungworm biology and support future intervention.</title>
        <authorList>
            <person name="McNulty S.N."/>
            <person name="Strube C."/>
            <person name="Rosa B.A."/>
            <person name="Martin J.C."/>
            <person name="Tyagi R."/>
            <person name="Choi Y.J."/>
            <person name="Wang Q."/>
            <person name="Hallsworth Pepin K."/>
            <person name="Zhang X."/>
            <person name="Ozersky P."/>
            <person name="Wilson R.K."/>
            <person name="Sternberg P.W."/>
            <person name="Gasser R.B."/>
            <person name="Mitreva M."/>
        </authorList>
    </citation>
    <scope>NUCLEOTIDE SEQUENCE [LARGE SCALE GENOMIC DNA]</scope>
    <source>
        <strain evidence="2">HannoverDv2000</strain>
    </source>
</reference>
<dbReference type="Gene3D" id="1.10.8.10">
    <property type="entry name" value="DNA helicase RuvA subunit, C-terminal domain"/>
    <property type="match status" value="1"/>
</dbReference>
<gene>
    <name evidence="1" type="ORF">DICVIV_04753</name>
</gene>
<dbReference type="EMBL" id="KN716245">
    <property type="protein sequence ID" value="KJH49123.1"/>
    <property type="molecule type" value="Genomic_DNA"/>
</dbReference>
<name>A0A0D8XWT3_DICVI</name>
<evidence type="ECO:0000313" key="1">
    <source>
        <dbReference type="EMBL" id="KJH49123.1"/>
    </source>
</evidence>
<evidence type="ECO:0000313" key="2">
    <source>
        <dbReference type="Proteomes" id="UP000053766"/>
    </source>
</evidence>
<dbReference type="AlphaFoldDB" id="A0A0D8XWT3"/>
<dbReference type="InterPro" id="IPR009060">
    <property type="entry name" value="UBA-like_sf"/>
</dbReference>
<sequence length="98" mass="11345">MLRRFNQRMLSVAFTVRTFSSIAPEPSVKIDKEALMKLRKRTGYSYMNCRKAVIQFGPTNLEEAEKWLHERARSEGWSKAVNFRIVVSVVSHDALLNT</sequence>
<reference evidence="1 2" key="1">
    <citation type="submission" date="2013-11" db="EMBL/GenBank/DDBJ databases">
        <title>Draft genome of the bovine lungworm Dictyocaulus viviparus.</title>
        <authorList>
            <person name="Mitreva M."/>
        </authorList>
    </citation>
    <scope>NUCLEOTIDE SEQUENCE [LARGE SCALE GENOMIC DNA]</scope>
    <source>
        <strain evidence="1 2">HannoverDv2000</strain>
    </source>
</reference>